<evidence type="ECO:0000256" key="1">
    <source>
        <dbReference type="ARBA" id="ARBA00008748"/>
    </source>
</evidence>
<evidence type="ECO:0000313" key="9">
    <source>
        <dbReference type="EMBL" id="QBH12802.1"/>
    </source>
</evidence>
<keyword evidence="5" id="KW-0067">ATP-binding</keyword>
<gene>
    <name evidence="10" type="ORF">DO021_05310</name>
    <name evidence="9" type="ORF">EYB58_07695</name>
</gene>
<dbReference type="InterPro" id="IPR000890">
    <property type="entry name" value="Aliphatic_acid_kin_short-chain"/>
</dbReference>
<dbReference type="PROSITE" id="PS01076">
    <property type="entry name" value="ACETATE_KINASE_2"/>
    <property type="match status" value="1"/>
</dbReference>
<evidence type="ECO:0000313" key="11">
    <source>
        <dbReference type="Proteomes" id="UP000248798"/>
    </source>
</evidence>
<organism evidence="10 11">
    <name type="scientific">Desulfobacter hydrogenophilus</name>
    <dbReference type="NCBI Taxonomy" id="2291"/>
    <lineage>
        <taxon>Bacteria</taxon>
        <taxon>Pseudomonadati</taxon>
        <taxon>Thermodesulfobacteriota</taxon>
        <taxon>Desulfobacteria</taxon>
        <taxon>Desulfobacterales</taxon>
        <taxon>Desulfobacteraceae</taxon>
        <taxon>Desulfobacter</taxon>
    </lineage>
</organism>
<dbReference type="Pfam" id="PF00871">
    <property type="entry name" value="Acetate_kinase"/>
    <property type="match status" value="1"/>
</dbReference>
<keyword evidence="3" id="KW-0547">Nucleotide-binding</keyword>
<keyword evidence="2 7" id="KW-0808">Transferase</keyword>
<dbReference type="RefSeq" id="WP_111954450.1">
    <property type="nucleotide sequence ID" value="NZ_CP036313.1"/>
</dbReference>
<keyword evidence="4 7" id="KW-0418">Kinase</keyword>
<protein>
    <submittedName>
        <fullName evidence="10">Butyrate kinase</fullName>
    </submittedName>
</protein>
<sequence length="822" mass="89900">MSAKLRNKIIEAVAEIGKINVSMSAFERDLTVASELWLADLSEQIKQGVDASDARLIQSDLSAIIEVLTKSPPSPDINTIVGNALTLMLEMERAGQEKSPAIRRLLGPSLAQEAQREEMRFLLLNPGTVSTRIAVFQGLEQVHGFEIHVLPDEEDSIDRRIKAVAAHLERAGIALASFDGIACQGGFLKPIPSGTYRVGPEMVRDLVEAPLRSHASNMGIPMGMELAQMAGSQKDLLLTTTDPFVCDELDLVDRVTGFVRIKRNGAGAHYLSHKAAWRIVASLMNQTPEHVNAVTAHLGGGTSLAAHRQGQVTMLIDAYSGLPSTSRSGAIDIDRVIKAIKSKDISIRDLEQVLNSRGGLISLVGTNDFYAMIGFLRQGATPVQRKKIDLVQNFLARKIAGGMLKLTADGADVRVMAITGGLAANPDMMNRVKQNIAGRYPVVILPGYFEHEALAAGQIRGYYAPETLKDYETERDALAKKRHDEDVLIDTPVFKREIRFKKKGAPLTTLDDIIDAAYLTVEENYAPTIAIVGADNEEAIQAAKRANEEGRFRISKFVLLGDFQEISQMAYEYDLVIDNDNYTIIDTETPVEDAVSLLDQGKVDILMKGRIHTEDLLRGVFKYLKSSGQLQKGQVMSHTAIVDIPTRNKLLAFSDGALNTYPDEQKRMAILENALKVVHNLNIKVPKVAVISAVENVNRSVDSSMEAERIAAHFADRDDCIVEGPLSLDVAMDFAIAEEKHYTGRIRGNADVLILPDIDSGNILWKTLTTQSGAALAGVILCGDMPLILTSRGDSIRSKLASLSLAIKFYFDLKNETKVPSL</sequence>
<evidence type="ECO:0000256" key="4">
    <source>
        <dbReference type="ARBA" id="ARBA00022777"/>
    </source>
</evidence>
<accession>A0A328FFC0</accession>
<dbReference type="PANTHER" id="PTHR43356">
    <property type="entry name" value="PHOSPHATE ACETYLTRANSFERASE"/>
    <property type="match status" value="1"/>
</dbReference>
<dbReference type="GO" id="GO:0016774">
    <property type="term" value="F:phosphotransferase activity, carboxyl group as acceptor"/>
    <property type="evidence" value="ECO:0007669"/>
    <property type="project" value="InterPro"/>
</dbReference>
<reference evidence="9 12" key="2">
    <citation type="submission" date="2019-02" db="EMBL/GenBank/DDBJ databases">
        <title>Complete genome sequence of Desulfobacter hydrogenophilus AcRS1.</title>
        <authorList>
            <person name="Marietou A."/>
            <person name="Lund M.B."/>
            <person name="Marshall I.P.G."/>
            <person name="Schreiber L."/>
            <person name="Jorgensen B."/>
        </authorList>
    </citation>
    <scope>NUCLEOTIDE SEQUENCE [LARGE SCALE GENOMIC DNA]</scope>
    <source>
        <strain evidence="9 12">AcRS1</strain>
    </source>
</reference>
<dbReference type="Proteomes" id="UP000248798">
    <property type="component" value="Unassembled WGS sequence"/>
</dbReference>
<evidence type="ECO:0000256" key="6">
    <source>
        <dbReference type="ARBA" id="ARBA00023315"/>
    </source>
</evidence>
<dbReference type="InterPro" id="IPR050500">
    <property type="entry name" value="Phos_Acetyltrans/Butyryltrans"/>
</dbReference>
<dbReference type="GO" id="GO:0005524">
    <property type="term" value="F:ATP binding"/>
    <property type="evidence" value="ECO:0007669"/>
    <property type="project" value="UniProtKB-KW"/>
</dbReference>
<dbReference type="InterPro" id="IPR043129">
    <property type="entry name" value="ATPase_NBD"/>
</dbReference>
<dbReference type="GO" id="GO:0016301">
    <property type="term" value="F:kinase activity"/>
    <property type="evidence" value="ECO:0007669"/>
    <property type="project" value="UniProtKB-KW"/>
</dbReference>
<evidence type="ECO:0000256" key="7">
    <source>
        <dbReference type="RuleBase" id="RU003835"/>
    </source>
</evidence>
<comment type="similarity">
    <text evidence="1 7">Belongs to the acetokinase family.</text>
</comment>
<evidence type="ECO:0000259" key="8">
    <source>
        <dbReference type="Pfam" id="PF01515"/>
    </source>
</evidence>
<dbReference type="CDD" id="cd24011">
    <property type="entry name" value="ASKHA_NBD_BK"/>
    <property type="match status" value="1"/>
</dbReference>
<dbReference type="InterPro" id="IPR002505">
    <property type="entry name" value="PTA_PTB"/>
</dbReference>
<dbReference type="OrthoDB" id="9771859at2"/>
<keyword evidence="6" id="KW-0012">Acyltransferase</keyword>
<feature type="domain" description="Phosphate acetyl/butaryl transferase" evidence="8">
    <location>
        <begin position="514"/>
        <end position="802"/>
    </location>
</feature>
<dbReference type="Proteomes" id="UP000293902">
    <property type="component" value="Chromosome"/>
</dbReference>
<evidence type="ECO:0000256" key="5">
    <source>
        <dbReference type="ARBA" id="ARBA00022840"/>
    </source>
</evidence>
<dbReference type="Gene3D" id="3.40.718.10">
    <property type="entry name" value="Isopropylmalate Dehydrogenase"/>
    <property type="match status" value="1"/>
</dbReference>
<evidence type="ECO:0000256" key="2">
    <source>
        <dbReference type="ARBA" id="ARBA00022679"/>
    </source>
</evidence>
<dbReference type="PANTHER" id="PTHR43356:SF2">
    <property type="entry name" value="PHOSPHATE ACETYLTRANSFERASE"/>
    <property type="match status" value="1"/>
</dbReference>
<dbReference type="Pfam" id="PF01515">
    <property type="entry name" value="PTA_PTB"/>
    <property type="match status" value="1"/>
</dbReference>
<reference evidence="10 11" key="1">
    <citation type="submission" date="2018-06" db="EMBL/GenBank/DDBJ databases">
        <title>Complete Genome Sequence of Desulfobacter hydrogenophilus (DSM3380).</title>
        <authorList>
            <person name="Marietou A."/>
            <person name="Schreiber L."/>
            <person name="Marshall I."/>
            <person name="Jorgensen B."/>
        </authorList>
    </citation>
    <scope>NUCLEOTIDE SEQUENCE [LARGE SCALE GENOMIC DNA]</scope>
    <source>
        <strain evidence="10 11">DSM 3380</strain>
    </source>
</reference>
<dbReference type="PRINTS" id="PR00471">
    <property type="entry name" value="ACETATEKNASE"/>
</dbReference>
<evidence type="ECO:0000313" key="10">
    <source>
        <dbReference type="EMBL" id="RAM03039.1"/>
    </source>
</evidence>
<dbReference type="SUPFAM" id="SSF53659">
    <property type="entry name" value="Isocitrate/Isopropylmalate dehydrogenase-like"/>
    <property type="match status" value="1"/>
</dbReference>
<proteinExistence type="inferred from homology"/>
<dbReference type="Gene3D" id="3.30.420.40">
    <property type="match status" value="2"/>
</dbReference>
<dbReference type="EMBL" id="CP036313">
    <property type="protein sequence ID" value="QBH12802.1"/>
    <property type="molecule type" value="Genomic_DNA"/>
</dbReference>
<name>A0A328FFC0_9BACT</name>
<keyword evidence="12" id="KW-1185">Reference proteome</keyword>
<dbReference type="GO" id="GO:0016746">
    <property type="term" value="F:acyltransferase activity"/>
    <property type="evidence" value="ECO:0007669"/>
    <property type="project" value="UniProtKB-KW"/>
</dbReference>
<dbReference type="SUPFAM" id="SSF53067">
    <property type="entry name" value="Actin-like ATPase domain"/>
    <property type="match status" value="2"/>
</dbReference>
<evidence type="ECO:0000313" key="12">
    <source>
        <dbReference type="Proteomes" id="UP000293902"/>
    </source>
</evidence>
<dbReference type="AlphaFoldDB" id="A0A328FFC0"/>
<dbReference type="InterPro" id="IPR023865">
    <property type="entry name" value="Aliphatic_acid_kinase_CS"/>
</dbReference>
<dbReference type="EMBL" id="QLNI01000008">
    <property type="protein sequence ID" value="RAM03039.1"/>
    <property type="molecule type" value="Genomic_DNA"/>
</dbReference>
<evidence type="ECO:0000256" key="3">
    <source>
        <dbReference type="ARBA" id="ARBA00022741"/>
    </source>
</evidence>